<evidence type="ECO:0000313" key="4">
    <source>
        <dbReference type="Proteomes" id="UP000225433"/>
    </source>
</evidence>
<name>A0A1V0M4F6_XENHO</name>
<dbReference type="PANTHER" id="PTHR43861:SF1">
    <property type="entry name" value="TRANS-ACONITATE 2-METHYLTRANSFERASE"/>
    <property type="match status" value="1"/>
</dbReference>
<reference evidence="3 4" key="2">
    <citation type="journal article" date="2017" name="Nat. Microbiol.">
        <title>Natural product diversity associated with the nematode symbionts Photorhabdus and Xenorhabdus.</title>
        <authorList>
            <person name="Tobias N.J."/>
            <person name="Wolff H."/>
            <person name="Djahanschiri B."/>
            <person name="Grundmann F."/>
            <person name="Kronenwerth M."/>
            <person name="Shi Y.M."/>
            <person name="Simonyi S."/>
            <person name="Grun P."/>
            <person name="Shapiro-Ilan D."/>
            <person name="Pidot S.J."/>
            <person name="Stinear T.P."/>
            <person name="Ebersberger I."/>
            <person name="Bode H.B."/>
        </authorList>
    </citation>
    <scope>NUCLEOTIDE SEQUENCE [LARGE SCALE GENOMIC DNA]</scope>
    <source>
        <strain evidence="3 4">DSM 17903</strain>
    </source>
</reference>
<dbReference type="Gene3D" id="3.40.50.150">
    <property type="entry name" value="Vaccinia Virus protein VP39"/>
    <property type="match status" value="1"/>
</dbReference>
<dbReference type="EMBL" id="NJAI01000013">
    <property type="protein sequence ID" value="PHM51784.1"/>
    <property type="molecule type" value="Genomic_DNA"/>
</dbReference>
<geneLocation type="plasmid" evidence="2">
    <name>unnamed2</name>
</geneLocation>
<dbReference type="InterPro" id="IPR025714">
    <property type="entry name" value="Methyltranfer_dom"/>
</dbReference>
<dbReference type="Pfam" id="PF13847">
    <property type="entry name" value="Methyltransf_31"/>
    <property type="match status" value="1"/>
</dbReference>
<proteinExistence type="predicted"/>
<feature type="domain" description="Methyltransferase" evidence="1">
    <location>
        <begin position="63"/>
        <end position="175"/>
    </location>
</feature>
<evidence type="ECO:0000313" key="2">
    <source>
        <dbReference type="EMBL" id="ARD69747.1"/>
    </source>
</evidence>
<dbReference type="Proteomes" id="UP000225433">
    <property type="component" value="Unassembled WGS sequence"/>
</dbReference>
<keyword evidence="2" id="KW-0614">Plasmid</keyword>
<dbReference type="EMBL" id="KX517799">
    <property type="protein sequence ID" value="ARD69747.1"/>
    <property type="molecule type" value="Genomic_DNA"/>
</dbReference>
<dbReference type="CDD" id="cd02440">
    <property type="entry name" value="AdoMet_MTases"/>
    <property type="match status" value="1"/>
</dbReference>
<dbReference type="GO" id="GO:0008757">
    <property type="term" value="F:S-adenosylmethionine-dependent methyltransferase activity"/>
    <property type="evidence" value="ECO:0007669"/>
    <property type="project" value="InterPro"/>
</dbReference>
<evidence type="ECO:0000259" key="1">
    <source>
        <dbReference type="Pfam" id="PF13847"/>
    </source>
</evidence>
<dbReference type="AlphaFoldDB" id="A0A1V0M4F6"/>
<dbReference type="SUPFAM" id="SSF53335">
    <property type="entry name" value="S-adenosyl-L-methionine-dependent methyltransferases"/>
    <property type="match status" value="1"/>
</dbReference>
<keyword evidence="2" id="KW-0808">Transferase</keyword>
<accession>A0A1V0M4F6</accession>
<evidence type="ECO:0000313" key="3">
    <source>
        <dbReference type="EMBL" id="PHM51784.1"/>
    </source>
</evidence>
<dbReference type="GO" id="GO:0032259">
    <property type="term" value="P:methylation"/>
    <property type="evidence" value="ECO:0007669"/>
    <property type="project" value="UniProtKB-KW"/>
</dbReference>
<gene>
    <name evidence="3" type="ORF">Xhom_04777</name>
</gene>
<keyword evidence="2" id="KW-0489">Methyltransferase</keyword>
<dbReference type="RefSeq" id="WP_099140014.1">
    <property type="nucleotide sequence ID" value="NZ_CAWNQJ010000035.1"/>
</dbReference>
<organism evidence="2">
    <name type="scientific">Xenorhabdus hominickii</name>
    <dbReference type="NCBI Taxonomy" id="351679"/>
    <lineage>
        <taxon>Bacteria</taxon>
        <taxon>Pseudomonadati</taxon>
        <taxon>Pseudomonadota</taxon>
        <taxon>Gammaproteobacteria</taxon>
        <taxon>Enterobacterales</taxon>
        <taxon>Morganellaceae</taxon>
        <taxon>Xenorhabdus</taxon>
    </lineage>
</organism>
<protein>
    <submittedName>
        <fullName evidence="2">Ubiquinone biosynthesis O-methyltransferase</fullName>
    </submittedName>
    <submittedName>
        <fullName evidence="3">Ubiquinone biosynthesis methyltransferase UbiE</fullName>
    </submittedName>
</protein>
<sequence>MNTEILKDFLPAIRSSDYIMDFGDRAFSQRMLKEHLNQGSEFASRTISEIDRQVSFLFDKYLTQGDKLLDLGCGPGLYTTRFAEKGVTTLGVDVSPAAIEYAKEHATSAETYQQIDLDKFDSNEQFDLVLLLFGIANNLERLDTLLRKLKRNLKSGAKLVFELMDLEFMKSLEQGNGTWVFHPEGGLLSEQPHYQLCRRVWFEDQKTLIDRNMVITDSAQTSMYEGVFFGFELYDFNQLLQKAGYKEAHIICRQLEKGELTKHFFMVETELA</sequence>
<keyword evidence="2" id="KW-0830">Ubiquinone</keyword>
<reference evidence="2" key="1">
    <citation type="journal article" date="2017" name="J. Invertebr. Pathol.">
        <title>Identification and bacterial characteristics of Xenorhabdus hominickii ANU101 from an entomopathogenic nematode, Steinernema monticolum.</title>
        <authorList>
            <person name="Park Y."/>
            <person name="Kang S."/>
            <person name="Sadekuzzaman M."/>
            <person name="Kim H."/>
            <person name="Jung J.K."/>
            <person name="Kim Y."/>
        </authorList>
    </citation>
    <scope>NUCLEOTIDE SEQUENCE</scope>
    <source>
        <strain evidence="2">ANU101</strain>
        <plasmid evidence="2">unnamed2</plasmid>
    </source>
</reference>
<dbReference type="InterPro" id="IPR029063">
    <property type="entry name" value="SAM-dependent_MTases_sf"/>
</dbReference>
<dbReference type="PANTHER" id="PTHR43861">
    <property type="entry name" value="TRANS-ACONITATE 2-METHYLTRANSFERASE-RELATED"/>
    <property type="match status" value="1"/>
</dbReference>